<accession>A0ABZ3IYE6</accession>
<organism evidence="1 2">
    <name type="scientific">Sporomusa acidovorans (strain ATCC 49682 / DSM 3132 / Mol)</name>
    <dbReference type="NCBI Taxonomy" id="1123286"/>
    <lineage>
        <taxon>Bacteria</taxon>
        <taxon>Bacillati</taxon>
        <taxon>Bacillota</taxon>
        <taxon>Negativicutes</taxon>
        <taxon>Selenomonadales</taxon>
        <taxon>Sporomusaceae</taxon>
        <taxon>Sporomusa</taxon>
    </lineage>
</organism>
<proteinExistence type="predicted"/>
<evidence type="ECO:0000313" key="2">
    <source>
        <dbReference type="Proteomes" id="UP000216052"/>
    </source>
</evidence>
<reference evidence="1" key="1">
    <citation type="submission" date="2024-05" db="EMBL/GenBank/DDBJ databases">
        <title>Isolation and characterization of Sporomusa carbonis sp. nov., a carboxydotrophic hydrogenogen in the genus of Sporomusa isolated from a charcoal burning pile.</title>
        <authorList>
            <person name="Boeer T."/>
            <person name="Rosenbaum F."/>
            <person name="Eysell L."/>
            <person name="Mueller V."/>
            <person name="Daniel R."/>
            <person name="Poehlein A."/>
        </authorList>
    </citation>
    <scope>NUCLEOTIDE SEQUENCE [LARGE SCALE GENOMIC DNA]</scope>
    <source>
        <strain evidence="1">DSM 3132</strain>
    </source>
</reference>
<sequence length="96" mass="8940">MAEIVSVSGAMAAGAAVGGAGAVAADVALNAHGEVTGHFSMAAAAAGAGVFGAGALAVNGIATGVENVFSGIEGPDSIGVTEMDNVDFVDEGYVAG</sequence>
<dbReference type="RefSeq" id="WP_093795133.1">
    <property type="nucleotide sequence ID" value="NZ_CP155571.1"/>
</dbReference>
<gene>
    <name evidence="1" type="ORF">SPACI_008810</name>
</gene>
<dbReference type="Proteomes" id="UP000216052">
    <property type="component" value="Chromosome"/>
</dbReference>
<evidence type="ECO:0000313" key="1">
    <source>
        <dbReference type="EMBL" id="XFO70881.1"/>
    </source>
</evidence>
<name>A0ABZ3IYE6_SPOA4</name>
<keyword evidence="2" id="KW-1185">Reference proteome</keyword>
<dbReference type="EMBL" id="CP155571">
    <property type="protein sequence ID" value="XFO70881.1"/>
    <property type="molecule type" value="Genomic_DNA"/>
</dbReference>
<protein>
    <submittedName>
        <fullName evidence="1">Uncharacterized protein</fullName>
    </submittedName>
</protein>